<gene>
    <name evidence="2" type="ORF">AVEN_193307_1</name>
</gene>
<comment type="caution">
    <text evidence="2">The sequence shown here is derived from an EMBL/GenBank/DDBJ whole genome shotgun (WGS) entry which is preliminary data.</text>
</comment>
<protein>
    <recommendedName>
        <fullName evidence="1">Helitron helicase-like domain-containing protein</fullName>
    </recommendedName>
</protein>
<evidence type="ECO:0000313" key="3">
    <source>
        <dbReference type="Proteomes" id="UP000499080"/>
    </source>
</evidence>
<organism evidence="2 3">
    <name type="scientific">Araneus ventricosus</name>
    <name type="common">Orbweaver spider</name>
    <name type="synonym">Epeira ventricosa</name>
    <dbReference type="NCBI Taxonomy" id="182803"/>
    <lineage>
        <taxon>Eukaryota</taxon>
        <taxon>Metazoa</taxon>
        <taxon>Ecdysozoa</taxon>
        <taxon>Arthropoda</taxon>
        <taxon>Chelicerata</taxon>
        <taxon>Arachnida</taxon>
        <taxon>Araneae</taxon>
        <taxon>Araneomorphae</taxon>
        <taxon>Entelegynae</taxon>
        <taxon>Araneoidea</taxon>
        <taxon>Araneidae</taxon>
        <taxon>Araneus</taxon>
    </lineage>
</organism>
<dbReference type="EMBL" id="BGPR01105812">
    <property type="protein sequence ID" value="GBM74316.1"/>
    <property type="molecule type" value="Genomic_DNA"/>
</dbReference>
<dbReference type="OrthoDB" id="6424789at2759"/>
<evidence type="ECO:0000313" key="2">
    <source>
        <dbReference type="EMBL" id="GBM74316.1"/>
    </source>
</evidence>
<dbReference type="AlphaFoldDB" id="A0A4Y2IB82"/>
<name>A0A4Y2IB82_ARAVE</name>
<dbReference type="Pfam" id="PF14214">
    <property type="entry name" value="Helitron_like_N"/>
    <property type="match status" value="1"/>
</dbReference>
<proteinExistence type="predicted"/>
<dbReference type="Proteomes" id="UP000499080">
    <property type="component" value="Unassembled WGS sequence"/>
</dbReference>
<sequence length="103" mass="12026">MNDGNVADIGQLIILPSSFTRGPRYMHERTQNAMTYVKNHGRPDLFIIFTCNPNWMEIQQELFVGQKPPYRHDLLASLSSKAKNTHESYHESKDFLRSVIYIR</sequence>
<dbReference type="InterPro" id="IPR025476">
    <property type="entry name" value="Helitron_helicase-like"/>
</dbReference>
<keyword evidence="3" id="KW-1185">Reference proteome</keyword>
<evidence type="ECO:0000259" key="1">
    <source>
        <dbReference type="Pfam" id="PF14214"/>
    </source>
</evidence>
<accession>A0A4Y2IB82</accession>
<reference evidence="2 3" key="1">
    <citation type="journal article" date="2019" name="Sci. Rep.">
        <title>Orb-weaving spider Araneus ventricosus genome elucidates the spidroin gene catalogue.</title>
        <authorList>
            <person name="Kono N."/>
            <person name="Nakamura H."/>
            <person name="Ohtoshi R."/>
            <person name="Moran D.A.P."/>
            <person name="Shinohara A."/>
            <person name="Yoshida Y."/>
            <person name="Fujiwara M."/>
            <person name="Mori M."/>
            <person name="Tomita M."/>
            <person name="Arakawa K."/>
        </authorList>
    </citation>
    <scope>NUCLEOTIDE SEQUENCE [LARGE SCALE GENOMIC DNA]</scope>
</reference>
<feature type="domain" description="Helitron helicase-like" evidence="1">
    <location>
        <begin position="5"/>
        <end position="74"/>
    </location>
</feature>